<protein>
    <submittedName>
        <fullName evidence="2">Uncharacterized protein</fullName>
    </submittedName>
</protein>
<evidence type="ECO:0000313" key="3">
    <source>
        <dbReference type="Proteomes" id="UP000247763"/>
    </source>
</evidence>
<dbReference type="EMBL" id="CP029479">
    <property type="protein sequence ID" value="AWM77731.1"/>
    <property type="molecule type" value="Genomic_DNA"/>
</dbReference>
<dbReference type="PROSITE" id="PS51257">
    <property type="entry name" value="PROKAR_LIPOPROTEIN"/>
    <property type="match status" value="1"/>
</dbReference>
<feature type="chain" id="PRO_5016458013" evidence="1">
    <location>
        <begin position="22"/>
        <end position="503"/>
    </location>
</feature>
<sequence length="503" mass="51592">MTALGKLKTLALCAAASALLAACGGGSDIASPGEGQFATGGSGGGGTGGGGSGGASADCPTGFINLGTIANGTLRSCGIPRLVTGNLTLPYRPGTAYRIDGKTEVGQDLGPDAQNPRTGVTSGILTIEPGVTVFGGIAEYLVVNRGSRMIADGTASRPIIFTSLNDLNGGPDLKGQWGGIVIAGRAPINRCPPTVTSFPANPTNCEYRFEAIQTINWGGNATNDNSGVLRYVQVKEAGYEVAPNEELNAITFGSVGNGTLVDFVQVHGAADDAVEFFGGSVNVKHLVLDQWDDDGFDTDEGYTGAAQYVINFSDAPTEEARCFEASSAGSTSGGLPLLRSHPKISNFVCRLGVASSTFDSRQHQGIVINSGTRFDFVNGVVYSGHPSIPCLDVDGSATMVDPKPTFSSIAFSCPGGPFRTTDNDQPTAPEALFTAGPNNIATGYTPTFSQVFINGSNESGRVATNPTPFSSFLQSAGFIAAVSGPNDNWYVGWTCGLAGAASC</sequence>
<gene>
    <name evidence="2" type="ORF">HYN04_08110</name>
</gene>
<dbReference type="AlphaFoldDB" id="A0A2Z3HWN0"/>
<keyword evidence="3" id="KW-1185">Reference proteome</keyword>
<name>A0A2Z3HWN0_9CAUL</name>
<dbReference type="KEGG" id="phb:HYN04_08110"/>
<dbReference type="RefSeq" id="WP_110450298.1">
    <property type="nucleotide sequence ID" value="NZ_CP029479.1"/>
</dbReference>
<dbReference type="PANTHER" id="PTHR41339:SF1">
    <property type="entry name" value="SECRETED PROTEIN"/>
    <property type="match status" value="1"/>
</dbReference>
<accession>A0A2Z3HWN0</accession>
<evidence type="ECO:0000256" key="1">
    <source>
        <dbReference type="SAM" id="SignalP"/>
    </source>
</evidence>
<keyword evidence="1" id="KW-0732">Signal</keyword>
<dbReference type="Proteomes" id="UP000247763">
    <property type="component" value="Chromosome"/>
</dbReference>
<dbReference type="PANTHER" id="PTHR41339">
    <property type="entry name" value="LIPL48"/>
    <property type="match status" value="1"/>
</dbReference>
<proteinExistence type="predicted"/>
<evidence type="ECO:0000313" key="2">
    <source>
        <dbReference type="EMBL" id="AWM77731.1"/>
    </source>
</evidence>
<dbReference type="OrthoDB" id="237393at2"/>
<organism evidence="2 3">
    <name type="scientific">Phenylobacterium parvum</name>
    <dbReference type="NCBI Taxonomy" id="2201350"/>
    <lineage>
        <taxon>Bacteria</taxon>
        <taxon>Pseudomonadati</taxon>
        <taxon>Pseudomonadota</taxon>
        <taxon>Alphaproteobacteria</taxon>
        <taxon>Caulobacterales</taxon>
        <taxon>Caulobacteraceae</taxon>
        <taxon>Phenylobacterium</taxon>
    </lineage>
</organism>
<feature type="signal peptide" evidence="1">
    <location>
        <begin position="1"/>
        <end position="21"/>
    </location>
</feature>
<reference evidence="3" key="1">
    <citation type="submission" date="2018-05" db="EMBL/GenBank/DDBJ databases">
        <title>Genome sequencing of Phenylobacterium sp. HYN0004.</title>
        <authorList>
            <person name="Yi H."/>
            <person name="Baek C."/>
        </authorList>
    </citation>
    <scope>NUCLEOTIDE SEQUENCE [LARGE SCALE GENOMIC DNA]</scope>
    <source>
        <strain evidence="3">HYN0004</strain>
    </source>
</reference>